<evidence type="ECO:0000313" key="2">
    <source>
        <dbReference type="EMBL" id="UXP32215.1"/>
    </source>
</evidence>
<dbReference type="Pfam" id="PF12771">
    <property type="entry name" value="SusD-like_2"/>
    <property type="match status" value="1"/>
</dbReference>
<accession>A0ABY6CQA3</accession>
<dbReference type="Proteomes" id="UP001065174">
    <property type="component" value="Chromosome"/>
</dbReference>
<sequence>MKIFNIKLIAWVLAVVLTVTSCDDDFEQVNTNPNSPESVPAYLLLPTVIRSGVSQSADLAWGYGNVVMQYSAKIQFTNEDRYNWGPESDPYNPYFGAMRDVQNIIIIAEESGNDNYKGVALVMKSWMYSIMTDTYGDLPYSEATSAKSGVNLPTFDTQEDIYKGIIADLETANTLLDPSSAGIEGDILFDGEIMMWKKFANSLLLRIHMRLSDRVDPSTAMQTIISDPTTYPIMTGNVDNAALQYLQDNPNQQPLYTTRSGSYDEYRLSENMETILKSLGDNRLYAYAQPTTNSGAGLVGTLDDYQGVPNGLADEEALAYSPTGEADKGGSNYISRVGLMFSCSACDDLASPIARQSILMSYSELQFVLAEARERGFISTGDAKTYYMNGIQSSFDYYISRLDVGGYTEISAAVEPDATYFTQADVAYTGTQEELLEKIGTQKWIALFFSGMEAWFDWRRTGYPTITPGSGAVQPTVPVRFIYPTDVQALNKDNYDAVIARQGPDNLNTKVWWDVK</sequence>
<dbReference type="InterPro" id="IPR011990">
    <property type="entry name" value="TPR-like_helical_dom_sf"/>
</dbReference>
<organism evidence="2 3">
    <name type="scientific">Reichenbachiella agarivorans</name>
    <dbReference type="NCBI Taxonomy" id="2979464"/>
    <lineage>
        <taxon>Bacteria</taxon>
        <taxon>Pseudomonadati</taxon>
        <taxon>Bacteroidota</taxon>
        <taxon>Cytophagia</taxon>
        <taxon>Cytophagales</taxon>
        <taxon>Reichenbachiellaceae</taxon>
        <taxon>Reichenbachiella</taxon>
    </lineage>
</organism>
<dbReference type="SUPFAM" id="SSF48452">
    <property type="entry name" value="TPR-like"/>
    <property type="match status" value="1"/>
</dbReference>
<dbReference type="PROSITE" id="PS51257">
    <property type="entry name" value="PROKAR_LIPOPROTEIN"/>
    <property type="match status" value="1"/>
</dbReference>
<protein>
    <submittedName>
        <fullName evidence="2">SusD/RagB family nutrient-binding outer membrane lipoprotein</fullName>
    </submittedName>
</protein>
<proteinExistence type="predicted"/>
<keyword evidence="1" id="KW-0732">Signal</keyword>
<keyword evidence="3" id="KW-1185">Reference proteome</keyword>
<name>A0ABY6CQA3_9BACT</name>
<dbReference type="InterPro" id="IPR041662">
    <property type="entry name" value="SusD-like_2"/>
</dbReference>
<gene>
    <name evidence="2" type="ORF">N6H18_17895</name>
</gene>
<dbReference type="Gene3D" id="1.25.40.390">
    <property type="match status" value="1"/>
</dbReference>
<dbReference type="EMBL" id="CP106679">
    <property type="protein sequence ID" value="UXP32215.1"/>
    <property type="molecule type" value="Genomic_DNA"/>
</dbReference>
<reference evidence="2" key="1">
    <citation type="submission" date="2022-09" db="EMBL/GenBank/DDBJ databases">
        <title>Comparative genomics and taxonomic characterization of three novel marine species of genus Reichenbachiella exhibiting antioxidant and polysaccharide degradation activities.</title>
        <authorList>
            <person name="Muhammad N."/>
            <person name="Lee Y.-J."/>
            <person name="Ko J."/>
            <person name="Kim S.-G."/>
        </authorList>
    </citation>
    <scope>NUCLEOTIDE SEQUENCE</scope>
    <source>
        <strain evidence="2">BKB1-1</strain>
    </source>
</reference>
<evidence type="ECO:0000313" key="3">
    <source>
        <dbReference type="Proteomes" id="UP001065174"/>
    </source>
</evidence>
<keyword evidence="2" id="KW-0449">Lipoprotein</keyword>
<feature type="signal peptide" evidence="1">
    <location>
        <begin position="1"/>
        <end position="23"/>
    </location>
</feature>
<dbReference type="RefSeq" id="WP_262309651.1">
    <property type="nucleotide sequence ID" value="NZ_CP106679.1"/>
</dbReference>
<feature type="chain" id="PRO_5046132959" evidence="1">
    <location>
        <begin position="24"/>
        <end position="516"/>
    </location>
</feature>
<evidence type="ECO:0000256" key="1">
    <source>
        <dbReference type="SAM" id="SignalP"/>
    </source>
</evidence>